<dbReference type="Proteomes" id="UP000053820">
    <property type="component" value="Unassembled WGS sequence"/>
</dbReference>
<dbReference type="Gene3D" id="3.40.50.300">
    <property type="entry name" value="P-loop containing nucleotide triphosphate hydrolases"/>
    <property type="match status" value="1"/>
</dbReference>
<dbReference type="HOGENOM" id="CLU_023805_1_1_1"/>
<dbReference type="AlphaFoldDB" id="A0A0C9VTB1"/>
<organism evidence="1 2">
    <name type="scientific">Hydnomerulius pinastri MD-312</name>
    <dbReference type="NCBI Taxonomy" id="994086"/>
    <lineage>
        <taxon>Eukaryota</taxon>
        <taxon>Fungi</taxon>
        <taxon>Dikarya</taxon>
        <taxon>Basidiomycota</taxon>
        <taxon>Agaricomycotina</taxon>
        <taxon>Agaricomycetes</taxon>
        <taxon>Agaricomycetidae</taxon>
        <taxon>Boletales</taxon>
        <taxon>Boletales incertae sedis</taxon>
        <taxon>Leucogyrophana</taxon>
    </lineage>
</organism>
<proteinExistence type="predicted"/>
<dbReference type="EMBL" id="KN839865">
    <property type="protein sequence ID" value="KIJ61155.1"/>
    <property type="molecule type" value="Genomic_DNA"/>
</dbReference>
<reference evidence="1 2" key="1">
    <citation type="submission" date="2014-04" db="EMBL/GenBank/DDBJ databases">
        <title>Evolutionary Origins and Diversification of the Mycorrhizal Mutualists.</title>
        <authorList>
            <consortium name="DOE Joint Genome Institute"/>
            <consortium name="Mycorrhizal Genomics Consortium"/>
            <person name="Kohler A."/>
            <person name="Kuo A."/>
            <person name="Nagy L.G."/>
            <person name="Floudas D."/>
            <person name="Copeland A."/>
            <person name="Barry K.W."/>
            <person name="Cichocki N."/>
            <person name="Veneault-Fourrey C."/>
            <person name="LaButti K."/>
            <person name="Lindquist E.A."/>
            <person name="Lipzen A."/>
            <person name="Lundell T."/>
            <person name="Morin E."/>
            <person name="Murat C."/>
            <person name="Riley R."/>
            <person name="Ohm R."/>
            <person name="Sun H."/>
            <person name="Tunlid A."/>
            <person name="Henrissat B."/>
            <person name="Grigoriev I.V."/>
            <person name="Hibbett D.S."/>
            <person name="Martin F."/>
        </authorList>
    </citation>
    <scope>NUCLEOTIDE SEQUENCE [LARGE SCALE GENOMIC DNA]</scope>
    <source>
        <strain evidence="1 2">MD-312</strain>
    </source>
</reference>
<protein>
    <recommendedName>
        <fullName evidence="3">G domain-containing protein</fullName>
    </recommendedName>
</protein>
<evidence type="ECO:0000313" key="1">
    <source>
        <dbReference type="EMBL" id="KIJ61155.1"/>
    </source>
</evidence>
<keyword evidence="2" id="KW-1185">Reference proteome</keyword>
<sequence>MSVQASRAKELTRRFRILVIGRANAGKTTILQRVCRSTEHPEIYDRDGAKVCKVMLALQTPRGLHDIENEMIFKSNPGFVFHDSRGFEAGGRDELDKATKFIAARANKMSLEDRLHAIWYCIPMDEHHRAFTAAETGFFKSGTDSVPVIVLFTKMDALYTEAFQQLTEGGMPEDKACNEAAEHAKKMFGDMPHVKHLYAKNYTPYPPKCHVCLHEMHKPDGDGSALIEATTSALGDDVLKQLFVS</sequence>
<dbReference type="OrthoDB" id="3267153at2759"/>
<dbReference type="CDD" id="cd00882">
    <property type="entry name" value="Ras_like_GTPase"/>
    <property type="match status" value="1"/>
</dbReference>
<name>A0A0C9VTB1_9AGAM</name>
<dbReference type="InterPro" id="IPR027417">
    <property type="entry name" value="P-loop_NTPase"/>
</dbReference>
<evidence type="ECO:0000313" key="2">
    <source>
        <dbReference type="Proteomes" id="UP000053820"/>
    </source>
</evidence>
<evidence type="ECO:0008006" key="3">
    <source>
        <dbReference type="Google" id="ProtNLM"/>
    </source>
</evidence>
<dbReference type="SUPFAM" id="SSF52540">
    <property type="entry name" value="P-loop containing nucleoside triphosphate hydrolases"/>
    <property type="match status" value="1"/>
</dbReference>
<feature type="non-terminal residue" evidence="1">
    <location>
        <position position="245"/>
    </location>
</feature>
<accession>A0A0C9VTB1</accession>
<gene>
    <name evidence="1" type="ORF">HYDPIDRAFT_97230</name>
</gene>